<accession>A0ABR4T8K3</accession>
<gene>
    <name evidence="2" type="ORF">DJ64_15920</name>
</gene>
<name>A0ABR4T8K3_9ACTN</name>
<dbReference type="PANTHER" id="PTHR35530">
    <property type="entry name" value="TAUTOMERASE-RELATED"/>
    <property type="match status" value="1"/>
</dbReference>
<dbReference type="Gene3D" id="3.30.429.10">
    <property type="entry name" value="Macrophage Migration Inhibitory Factor"/>
    <property type="match status" value="2"/>
</dbReference>
<proteinExistence type="predicted"/>
<evidence type="ECO:0000313" key="2">
    <source>
        <dbReference type="EMBL" id="KEG43775.1"/>
    </source>
</evidence>
<dbReference type="InterPro" id="IPR014347">
    <property type="entry name" value="Tautomerase/MIF_sf"/>
</dbReference>
<keyword evidence="3" id="KW-1185">Reference proteome</keyword>
<feature type="domain" description="Tautomerase cis-CaaD-like" evidence="1">
    <location>
        <begin position="1"/>
        <end position="128"/>
    </location>
</feature>
<dbReference type="RefSeq" id="WP_063834595.1">
    <property type="nucleotide sequence ID" value="NZ_KL503830.1"/>
</dbReference>
<dbReference type="Pfam" id="PF14832">
    <property type="entry name" value="Tautomerase_3"/>
    <property type="match status" value="1"/>
</dbReference>
<dbReference type="PANTHER" id="PTHR35530:SF2">
    <property type="entry name" value="BSL4019 PROTEIN"/>
    <property type="match status" value="1"/>
</dbReference>
<sequence>MPIYTCTCVQGSLPSDVKDGLAAEITRIHADINGVPPDYVNVVFTETPRENVYVGGRPGTPLLINGWARRGHPQDSTTRLALAIAEAASRISGIPQEHVMVVILDSPARSAVEAGRVLPDPGHEAEWLAAGRRCGDHRLFPPTHPFLLINGWARRGHPQDSTTRLALAIAEAASRISGIPQEHVMVVILDSPARSAVEAGRVLPDPGHEAEWLAAGRS</sequence>
<dbReference type="SUPFAM" id="SSF55331">
    <property type="entry name" value="Tautomerase/MIF"/>
    <property type="match status" value="2"/>
</dbReference>
<evidence type="ECO:0000313" key="3">
    <source>
        <dbReference type="Proteomes" id="UP000027632"/>
    </source>
</evidence>
<protein>
    <recommendedName>
        <fullName evidence="1">Tautomerase cis-CaaD-like domain-containing protein</fullName>
    </recommendedName>
</protein>
<dbReference type="Proteomes" id="UP000027632">
    <property type="component" value="Unassembled WGS sequence"/>
</dbReference>
<evidence type="ECO:0000259" key="1">
    <source>
        <dbReference type="Pfam" id="PF14832"/>
    </source>
</evidence>
<dbReference type="InterPro" id="IPR028116">
    <property type="entry name" value="Cis-CaaD-like"/>
</dbReference>
<comment type="caution">
    <text evidence="2">The sequence shown here is derived from an EMBL/GenBank/DDBJ whole genome shotgun (WGS) entry which is preliminary data.</text>
</comment>
<reference evidence="2 3" key="1">
    <citation type="submission" date="2014-04" db="EMBL/GenBank/DDBJ databases">
        <title>Draft genome sequence of the novel Streptomyces griseorubens JSD-1 playing a role in carbon and nitrogen cycle.</title>
        <authorList>
            <consortium name="Shanghai Jiao Tong University"/>
            <person name="Feng H."/>
            <person name="Sun Y."/>
            <person name="Zhi Y."/>
            <person name="Mao L."/>
            <person name="Luo Y."/>
            <person name="Wei X."/>
            <person name="Zhou P."/>
        </authorList>
    </citation>
    <scope>NUCLEOTIDE SEQUENCE [LARGE SCALE GENOMIC DNA]</scope>
    <source>
        <strain evidence="2 3">JSD-1</strain>
    </source>
</reference>
<organism evidence="2 3">
    <name type="scientific">Streptomyces griseorubens</name>
    <dbReference type="NCBI Taxonomy" id="66897"/>
    <lineage>
        <taxon>Bacteria</taxon>
        <taxon>Bacillati</taxon>
        <taxon>Actinomycetota</taxon>
        <taxon>Actinomycetes</taxon>
        <taxon>Kitasatosporales</taxon>
        <taxon>Streptomycetaceae</taxon>
        <taxon>Streptomyces</taxon>
        <taxon>Streptomyces althioticus group</taxon>
    </lineage>
</organism>
<dbReference type="EMBL" id="JJMG01000019">
    <property type="protein sequence ID" value="KEG43775.1"/>
    <property type="molecule type" value="Genomic_DNA"/>
</dbReference>